<sequence length="337" mass="36637">MTANQYSFESIWNVVHSLAVQGLAELYMHTLGPTIEAGPLMAAANPAGEFTVLVPLLGDEGFADQLGGAAIRLERTLVEGRSYASVTCVDSDLNDVFIIFVRDLVRRLPSSGPCAGVLTDHVDHWRELFAQTKSSGFLTLPQVAGLLAELLTLERILSRDPARGLAVWSGPFKSQHDFRVSGHALEVKASLAREGNRTKISGVEQLKEPEDGTLHLSLFKFLLAPEGDSLPKAIRRIKALNIDPLEFELLLLRAGYRAGFEDVYGAYALSISTEHTFDVTEPAFPRIVPGKFVQAQVPDGVEQISYVIDLAGQLNASLSQPQLDAVYMCLAEGTPHA</sequence>
<dbReference type="Pfam" id="PF14390">
    <property type="entry name" value="DUF4420"/>
    <property type="match status" value="1"/>
</dbReference>
<dbReference type="RefSeq" id="WP_344364607.1">
    <property type="nucleotide sequence ID" value="NZ_BAAAQB010000026.1"/>
</dbReference>
<evidence type="ECO:0000313" key="2">
    <source>
        <dbReference type="Proteomes" id="UP001500102"/>
    </source>
</evidence>
<evidence type="ECO:0008006" key="3">
    <source>
        <dbReference type="Google" id="ProtNLM"/>
    </source>
</evidence>
<gene>
    <name evidence="1" type="ORF">GCM10009825_18210</name>
</gene>
<dbReference type="InterPro" id="IPR025534">
    <property type="entry name" value="DUF4420"/>
</dbReference>
<comment type="caution">
    <text evidence="1">The sequence shown here is derived from an EMBL/GenBank/DDBJ whole genome shotgun (WGS) entry which is preliminary data.</text>
</comment>
<name>A0ABP5KM20_9MICC</name>
<proteinExistence type="predicted"/>
<dbReference type="Proteomes" id="UP001500102">
    <property type="component" value="Unassembled WGS sequence"/>
</dbReference>
<accession>A0ABP5KM20</accession>
<dbReference type="EMBL" id="BAAAQB010000026">
    <property type="protein sequence ID" value="GAA2134520.1"/>
    <property type="molecule type" value="Genomic_DNA"/>
</dbReference>
<keyword evidence="2" id="KW-1185">Reference proteome</keyword>
<evidence type="ECO:0000313" key="1">
    <source>
        <dbReference type="EMBL" id="GAA2134520.1"/>
    </source>
</evidence>
<organism evidence="1 2">
    <name type="scientific">Arthrobacter humicola</name>
    <dbReference type="NCBI Taxonomy" id="409291"/>
    <lineage>
        <taxon>Bacteria</taxon>
        <taxon>Bacillati</taxon>
        <taxon>Actinomycetota</taxon>
        <taxon>Actinomycetes</taxon>
        <taxon>Micrococcales</taxon>
        <taxon>Micrococcaceae</taxon>
        <taxon>Arthrobacter</taxon>
    </lineage>
</organism>
<protein>
    <recommendedName>
        <fullName evidence="3">PD-(D/E)XK motif protein</fullName>
    </recommendedName>
</protein>
<reference evidence="2" key="1">
    <citation type="journal article" date="2019" name="Int. J. Syst. Evol. Microbiol.">
        <title>The Global Catalogue of Microorganisms (GCM) 10K type strain sequencing project: providing services to taxonomists for standard genome sequencing and annotation.</title>
        <authorList>
            <consortium name="The Broad Institute Genomics Platform"/>
            <consortium name="The Broad Institute Genome Sequencing Center for Infectious Disease"/>
            <person name="Wu L."/>
            <person name="Ma J."/>
        </authorList>
    </citation>
    <scope>NUCLEOTIDE SEQUENCE [LARGE SCALE GENOMIC DNA]</scope>
    <source>
        <strain evidence="2">JCM 15921</strain>
    </source>
</reference>